<reference evidence="2" key="2">
    <citation type="submission" date="2015-08" db="UniProtKB">
        <authorList>
            <consortium name="WormBaseParasite"/>
        </authorList>
    </citation>
    <scope>IDENTIFICATION</scope>
</reference>
<accession>A0A0K0FLX9</accession>
<evidence type="ECO:0000313" key="2">
    <source>
        <dbReference type="WBParaSite" id="SVE_1000941750.1"/>
    </source>
</evidence>
<name>A0A0K0FLX9_STRVS</name>
<dbReference type="Proteomes" id="UP000035680">
    <property type="component" value="Unassembled WGS sequence"/>
</dbReference>
<sequence length="51" mass="6060">MGTYNIRRGENIIDIESIILKDKCVWTLNRRNRQMDVKCSPSRENTIDYIS</sequence>
<reference evidence="1" key="1">
    <citation type="submission" date="2014-07" db="EMBL/GenBank/DDBJ databases">
        <authorList>
            <person name="Martin A.A"/>
            <person name="De Silva N."/>
        </authorList>
    </citation>
    <scope>NUCLEOTIDE SEQUENCE</scope>
</reference>
<evidence type="ECO:0000313" key="1">
    <source>
        <dbReference type="Proteomes" id="UP000035680"/>
    </source>
</evidence>
<keyword evidence="1" id="KW-1185">Reference proteome</keyword>
<proteinExistence type="predicted"/>
<dbReference type="AlphaFoldDB" id="A0A0K0FLX9"/>
<protein>
    <submittedName>
        <fullName evidence="2">Uncharacterized protein</fullName>
    </submittedName>
</protein>
<organism evidence="1 2">
    <name type="scientific">Strongyloides venezuelensis</name>
    <name type="common">Threadworm</name>
    <dbReference type="NCBI Taxonomy" id="75913"/>
    <lineage>
        <taxon>Eukaryota</taxon>
        <taxon>Metazoa</taxon>
        <taxon>Ecdysozoa</taxon>
        <taxon>Nematoda</taxon>
        <taxon>Chromadorea</taxon>
        <taxon>Rhabditida</taxon>
        <taxon>Tylenchina</taxon>
        <taxon>Panagrolaimomorpha</taxon>
        <taxon>Strongyloidoidea</taxon>
        <taxon>Strongyloididae</taxon>
        <taxon>Strongyloides</taxon>
    </lineage>
</organism>
<dbReference type="WBParaSite" id="SVE_1000941750.1">
    <property type="protein sequence ID" value="SVE_1000941750.1"/>
    <property type="gene ID" value="SVE_1000941750"/>
</dbReference>